<proteinExistence type="inferred from homology"/>
<evidence type="ECO:0000313" key="6">
    <source>
        <dbReference type="EMBL" id="PJE57483.1"/>
    </source>
</evidence>
<dbReference type="AlphaFoldDB" id="A0A2M8KC55"/>
<reference evidence="7" key="1">
    <citation type="submission" date="2017-09" db="EMBL/GenBank/DDBJ databases">
        <title>Depth-based differentiation of microbial function through sediment-hosted aquifers and enrichment of novel symbionts in the deep terrestrial subsurface.</title>
        <authorList>
            <person name="Probst A.J."/>
            <person name="Ladd B."/>
            <person name="Jarett J.K."/>
            <person name="Geller-Mcgrath D.E."/>
            <person name="Sieber C.M.K."/>
            <person name="Emerson J.B."/>
            <person name="Anantharaman K."/>
            <person name="Thomas B.C."/>
            <person name="Malmstrom R."/>
            <person name="Stieglmeier M."/>
            <person name="Klingl A."/>
            <person name="Woyke T."/>
            <person name="Ryan C.M."/>
            <person name="Banfield J.F."/>
        </authorList>
    </citation>
    <scope>NUCLEOTIDE SEQUENCE [LARGE SCALE GENOMIC DNA]</scope>
</reference>
<dbReference type="EMBL" id="PFDX01000019">
    <property type="protein sequence ID" value="PJE57483.1"/>
    <property type="molecule type" value="Genomic_DNA"/>
</dbReference>
<dbReference type="InterPro" id="IPR023572">
    <property type="entry name" value="Archease_dom"/>
</dbReference>
<dbReference type="InterPro" id="IPR002804">
    <property type="entry name" value="Archease"/>
</dbReference>
<dbReference type="SUPFAM" id="SSF69819">
    <property type="entry name" value="MTH1598-like"/>
    <property type="match status" value="1"/>
</dbReference>
<evidence type="ECO:0000256" key="4">
    <source>
        <dbReference type="ARBA" id="ARBA00022837"/>
    </source>
</evidence>
<dbReference type="GO" id="GO:0008033">
    <property type="term" value="P:tRNA processing"/>
    <property type="evidence" value="ECO:0007669"/>
    <property type="project" value="UniProtKB-KW"/>
</dbReference>
<evidence type="ECO:0000256" key="2">
    <source>
        <dbReference type="ARBA" id="ARBA00022694"/>
    </source>
</evidence>
<dbReference type="GO" id="GO:0046872">
    <property type="term" value="F:metal ion binding"/>
    <property type="evidence" value="ECO:0007669"/>
    <property type="project" value="UniProtKB-KW"/>
</dbReference>
<dbReference type="InterPro" id="IPR036820">
    <property type="entry name" value="Archease_dom_sf"/>
</dbReference>
<dbReference type="Proteomes" id="UP000231648">
    <property type="component" value="Unassembled WGS sequence"/>
</dbReference>
<dbReference type="PANTHER" id="PTHR12682:SF11">
    <property type="entry name" value="PROTEIN ARCHEASE"/>
    <property type="match status" value="1"/>
</dbReference>
<dbReference type="Pfam" id="PF01951">
    <property type="entry name" value="Archease"/>
    <property type="match status" value="1"/>
</dbReference>
<dbReference type="Gene3D" id="3.55.10.10">
    <property type="entry name" value="Archease domain"/>
    <property type="match status" value="1"/>
</dbReference>
<name>A0A2M8KC55_9BACT</name>
<protein>
    <recommendedName>
        <fullName evidence="5">Archease domain-containing protein</fullName>
    </recommendedName>
</protein>
<evidence type="ECO:0000313" key="7">
    <source>
        <dbReference type="Proteomes" id="UP000231648"/>
    </source>
</evidence>
<comment type="caution">
    <text evidence="6">The sequence shown here is derived from an EMBL/GenBank/DDBJ whole genome shotgun (WGS) entry which is preliminary data.</text>
</comment>
<feature type="domain" description="Archease" evidence="5">
    <location>
        <begin position="5"/>
        <end position="136"/>
    </location>
</feature>
<evidence type="ECO:0000256" key="1">
    <source>
        <dbReference type="ARBA" id="ARBA00007963"/>
    </source>
</evidence>
<accession>A0A2M8KC55</accession>
<keyword evidence="3" id="KW-0479">Metal-binding</keyword>
<keyword evidence="4" id="KW-0106">Calcium</keyword>
<sequence length="136" mass="15560">MDKGYKILEHPSDVRVQASGDSKEELFLNAMKGMVAVLRPKMKDKKEKIKNKIKVKSVDINALLVDFLSEVLYLSHVNKEIYTDVKFSRFSDKELAGELFGNKVESFGEDIKAVTYHDLKIEKKDGLYEATILFDI</sequence>
<evidence type="ECO:0000256" key="3">
    <source>
        <dbReference type="ARBA" id="ARBA00022723"/>
    </source>
</evidence>
<dbReference type="PANTHER" id="PTHR12682">
    <property type="entry name" value="ARCHEASE"/>
    <property type="match status" value="1"/>
</dbReference>
<keyword evidence="2" id="KW-0819">tRNA processing</keyword>
<gene>
    <name evidence="6" type="ORF">COU82_01740</name>
</gene>
<organism evidence="6 7">
    <name type="scientific">Candidatus Portnoybacteria bacterium CG10_big_fil_rev_8_21_14_0_10_38_18</name>
    <dbReference type="NCBI Taxonomy" id="1974813"/>
    <lineage>
        <taxon>Bacteria</taxon>
        <taxon>Candidatus Portnoyibacteriota</taxon>
    </lineage>
</organism>
<evidence type="ECO:0000259" key="5">
    <source>
        <dbReference type="Pfam" id="PF01951"/>
    </source>
</evidence>
<comment type="similarity">
    <text evidence="1">Belongs to the archease family.</text>
</comment>